<reference evidence="1 2" key="1">
    <citation type="journal article" date="2018" name="Sci. Rep.">
        <title>Genomic signatures of local adaptation to the degree of environmental predictability in rotifers.</title>
        <authorList>
            <person name="Franch-Gras L."/>
            <person name="Hahn C."/>
            <person name="Garcia-Roger E.M."/>
            <person name="Carmona M.J."/>
            <person name="Serra M."/>
            <person name="Gomez A."/>
        </authorList>
    </citation>
    <scope>NUCLEOTIDE SEQUENCE [LARGE SCALE GENOMIC DNA]</scope>
    <source>
        <strain evidence="1">HYR1</strain>
    </source>
</reference>
<evidence type="ECO:0000313" key="2">
    <source>
        <dbReference type="Proteomes" id="UP000276133"/>
    </source>
</evidence>
<evidence type="ECO:0000313" key="1">
    <source>
        <dbReference type="EMBL" id="RNA07942.1"/>
    </source>
</evidence>
<name>A0A3M7Q9R0_BRAPC</name>
<accession>A0A3M7Q9R0</accession>
<organism evidence="1 2">
    <name type="scientific">Brachionus plicatilis</name>
    <name type="common">Marine rotifer</name>
    <name type="synonym">Brachionus muelleri</name>
    <dbReference type="NCBI Taxonomy" id="10195"/>
    <lineage>
        <taxon>Eukaryota</taxon>
        <taxon>Metazoa</taxon>
        <taxon>Spiralia</taxon>
        <taxon>Gnathifera</taxon>
        <taxon>Rotifera</taxon>
        <taxon>Eurotatoria</taxon>
        <taxon>Monogononta</taxon>
        <taxon>Pseudotrocha</taxon>
        <taxon>Ploima</taxon>
        <taxon>Brachionidae</taxon>
        <taxon>Brachionus</taxon>
    </lineage>
</organism>
<dbReference type="AlphaFoldDB" id="A0A3M7Q9R0"/>
<sequence length="86" mass="10346">MIMFLKALHIIKKGKIFQLLLLNRSQIACLNCRSDFRSSIYVFICSARNFFSKDTFSETQQFHLISKWTFGKLRAIFEIRFRLKKY</sequence>
<dbReference type="EMBL" id="REGN01006893">
    <property type="protein sequence ID" value="RNA07942.1"/>
    <property type="molecule type" value="Genomic_DNA"/>
</dbReference>
<protein>
    <submittedName>
        <fullName evidence="1">Uncharacterized protein</fullName>
    </submittedName>
</protein>
<keyword evidence="2" id="KW-1185">Reference proteome</keyword>
<proteinExistence type="predicted"/>
<dbReference type="Proteomes" id="UP000276133">
    <property type="component" value="Unassembled WGS sequence"/>
</dbReference>
<gene>
    <name evidence="1" type="ORF">BpHYR1_018410</name>
</gene>
<comment type="caution">
    <text evidence="1">The sequence shown here is derived from an EMBL/GenBank/DDBJ whole genome shotgun (WGS) entry which is preliminary data.</text>
</comment>